<protein>
    <submittedName>
        <fullName evidence="2">Uncharacterized protein</fullName>
    </submittedName>
</protein>
<dbReference type="Proteomes" id="UP000399692">
    <property type="component" value="Unassembled WGS sequence"/>
</dbReference>
<dbReference type="RefSeq" id="WP_038405081.1">
    <property type="nucleotide sequence ID" value="NZ_CABVHF010000020.1"/>
</dbReference>
<organism evidence="2 3">
    <name type="scientific">Pseudomonas fluorescens</name>
    <dbReference type="NCBI Taxonomy" id="294"/>
    <lineage>
        <taxon>Bacteria</taxon>
        <taxon>Pseudomonadati</taxon>
        <taxon>Pseudomonadota</taxon>
        <taxon>Gammaproteobacteria</taxon>
        <taxon>Pseudomonadales</taxon>
        <taxon>Pseudomonadaceae</taxon>
        <taxon>Pseudomonas</taxon>
    </lineage>
</organism>
<dbReference type="OrthoDB" id="6638186at2"/>
<keyword evidence="1" id="KW-0472">Membrane</keyword>
<dbReference type="EMBL" id="CABVHF010000020">
    <property type="protein sequence ID" value="VVN19763.1"/>
    <property type="molecule type" value="Genomic_DNA"/>
</dbReference>
<accession>A0A5E6VQ63</accession>
<feature type="transmembrane region" description="Helical" evidence="1">
    <location>
        <begin position="36"/>
        <end position="56"/>
    </location>
</feature>
<dbReference type="AlphaFoldDB" id="A0A5E6VQ63"/>
<evidence type="ECO:0000313" key="3">
    <source>
        <dbReference type="Proteomes" id="UP000399692"/>
    </source>
</evidence>
<reference evidence="2 3" key="1">
    <citation type="submission" date="2019-09" db="EMBL/GenBank/DDBJ databases">
        <authorList>
            <person name="Chandra G."/>
            <person name="Truman W A."/>
        </authorList>
    </citation>
    <scope>NUCLEOTIDE SEQUENCE [LARGE SCALE GENOMIC DNA]</scope>
    <source>
        <strain evidence="2">PS631</strain>
    </source>
</reference>
<name>A0A5E6VQ63_PSEFL</name>
<evidence type="ECO:0000256" key="1">
    <source>
        <dbReference type="SAM" id="Phobius"/>
    </source>
</evidence>
<feature type="transmembrane region" description="Helical" evidence="1">
    <location>
        <begin position="126"/>
        <end position="153"/>
    </location>
</feature>
<sequence>MIKLLLMSILSSFIGAAVYFTELKFSYSDFKDYSNTLLSISGMVFTIMGIWIAFVYPNAIKRLQDPDKIKIADFTATMQDTRRLESIVGSIMESGAVAISITLMYLGKLLITGVPAYLEYREIVKASGIAVIIFLTLIQCSAVFSVIYSNYLFIDDLHTRRESQERNVDTR</sequence>
<feature type="transmembrane region" description="Helical" evidence="1">
    <location>
        <begin position="87"/>
        <end position="106"/>
    </location>
</feature>
<proteinExistence type="predicted"/>
<keyword evidence="1" id="KW-0812">Transmembrane</keyword>
<gene>
    <name evidence="2" type="ORF">PS631_04318</name>
</gene>
<keyword evidence="1" id="KW-1133">Transmembrane helix</keyword>
<evidence type="ECO:0000313" key="2">
    <source>
        <dbReference type="EMBL" id="VVN19763.1"/>
    </source>
</evidence>